<proteinExistence type="inferred from homology"/>
<dbReference type="SUPFAM" id="SSF111331">
    <property type="entry name" value="NAD kinase/diacylglycerol kinase-like"/>
    <property type="match status" value="1"/>
</dbReference>
<dbReference type="InterPro" id="IPR017437">
    <property type="entry name" value="ATP-NAD_kinase_PpnK-typ_C"/>
</dbReference>
<dbReference type="InterPro" id="IPR016064">
    <property type="entry name" value="NAD/diacylglycerol_kinase_sf"/>
</dbReference>
<feature type="binding site" evidence="8">
    <location>
        <begin position="125"/>
        <end position="126"/>
    </location>
    <ligand>
        <name>NAD(+)</name>
        <dbReference type="ChEBI" id="CHEBI:57540"/>
    </ligand>
</feature>
<dbReference type="EC" id="2.7.1.23" evidence="8"/>
<evidence type="ECO:0000256" key="1">
    <source>
        <dbReference type="ARBA" id="ARBA00022679"/>
    </source>
</evidence>
<evidence type="ECO:0000256" key="6">
    <source>
        <dbReference type="ARBA" id="ARBA00023027"/>
    </source>
</evidence>
<sequence>MIKGKFSIISKKDITSQQISKEIKEFLLENEMIEDEENPNYIFVVGGDGTVLRAFRKYTNIVNKVEFLSIHTGHLGFYTDYQLSEYKNIFFDIKTKQPRKETYPLLKVKAYSKDGKVLFENYALNEVTFNNVAGYTYISDVYINDELFEKFRGDGLCISTPTGSTAYNKSLDGAVVHPSLDIFQVATIASLNNLVYRTLSNAMILTKNEKLTIVPKKQQHHHLLSMDKNFSTVKTLYKIEVTLSKSKRISFLRYNNISFWQRVKRSFIGE</sequence>
<comment type="subcellular location">
    <subcellularLocation>
        <location evidence="8">Cytoplasm</location>
    </subcellularLocation>
</comment>
<feature type="binding site" evidence="8">
    <location>
        <position position="229"/>
    </location>
    <ligand>
        <name>NAD(+)</name>
        <dbReference type="ChEBI" id="CHEBI:57540"/>
    </ligand>
</feature>
<organism evidence="9 10">
    <name type="scientific">Gemelliphila asaccharolytica</name>
    <dbReference type="NCBI Taxonomy" id="502393"/>
    <lineage>
        <taxon>Bacteria</taxon>
        <taxon>Bacillati</taxon>
        <taxon>Bacillota</taxon>
        <taxon>Bacilli</taxon>
        <taxon>Bacillales</taxon>
        <taxon>Gemellaceae</taxon>
        <taxon>Gemelliphila</taxon>
    </lineage>
</organism>
<reference evidence="9 10" key="1">
    <citation type="submission" date="2016-01" db="EMBL/GenBank/DDBJ databases">
        <authorList>
            <person name="Mitreva M."/>
            <person name="Pepin K.H."/>
            <person name="Mihindukulasuriya K.A."/>
            <person name="Fulton R."/>
            <person name="Fronick C."/>
            <person name="O'Laughlin M."/>
            <person name="Miner T."/>
            <person name="Herter B."/>
            <person name="Rosa B.A."/>
            <person name="Cordes M."/>
            <person name="Tomlinson C."/>
            <person name="Wollam A."/>
            <person name="Palsikar V.B."/>
            <person name="Mardis E.R."/>
            <person name="Wilson R.K."/>
        </authorList>
    </citation>
    <scope>NUCLEOTIDE SEQUENCE [LARGE SCALE GENOMIC DNA]</scope>
    <source>
        <strain evidence="9 10">KA00071</strain>
    </source>
</reference>
<dbReference type="PANTHER" id="PTHR20275">
    <property type="entry name" value="NAD KINASE"/>
    <property type="match status" value="1"/>
</dbReference>
<comment type="catalytic activity">
    <reaction evidence="7 8">
        <text>NAD(+) + ATP = ADP + NADP(+) + H(+)</text>
        <dbReference type="Rhea" id="RHEA:18629"/>
        <dbReference type="ChEBI" id="CHEBI:15378"/>
        <dbReference type="ChEBI" id="CHEBI:30616"/>
        <dbReference type="ChEBI" id="CHEBI:57540"/>
        <dbReference type="ChEBI" id="CHEBI:58349"/>
        <dbReference type="ChEBI" id="CHEBI:456216"/>
        <dbReference type="EC" id="2.7.1.23"/>
    </reaction>
</comment>
<comment type="cofactor">
    <cofactor evidence="8">
        <name>a divalent metal cation</name>
        <dbReference type="ChEBI" id="CHEBI:60240"/>
    </cofactor>
</comment>
<comment type="caution">
    <text evidence="8">Lacks conserved residue(s) required for the propagation of feature annotation.</text>
</comment>
<evidence type="ECO:0000256" key="3">
    <source>
        <dbReference type="ARBA" id="ARBA00022777"/>
    </source>
</evidence>
<dbReference type="GO" id="GO:0016301">
    <property type="term" value="F:kinase activity"/>
    <property type="evidence" value="ECO:0007669"/>
    <property type="project" value="UniProtKB-KW"/>
</dbReference>
<dbReference type="EMBL" id="LSDB01000004">
    <property type="protein sequence ID" value="KXB58854.1"/>
    <property type="molecule type" value="Genomic_DNA"/>
</dbReference>
<dbReference type="Pfam" id="PF20143">
    <property type="entry name" value="NAD_kinase_C"/>
    <property type="match status" value="1"/>
</dbReference>
<comment type="similarity">
    <text evidence="8">Belongs to the NAD kinase family.</text>
</comment>
<feature type="binding site" evidence="8">
    <location>
        <position position="189"/>
    </location>
    <ligand>
        <name>NAD(+)</name>
        <dbReference type="ChEBI" id="CHEBI:57540"/>
    </ligand>
</feature>
<keyword evidence="8" id="KW-0963">Cytoplasm</keyword>
<feature type="binding site" evidence="8">
    <location>
        <begin position="165"/>
        <end position="170"/>
    </location>
    <ligand>
        <name>NAD(+)</name>
        <dbReference type="ChEBI" id="CHEBI:57540"/>
    </ligand>
</feature>
<feature type="binding site" evidence="8">
    <location>
        <position position="152"/>
    </location>
    <ligand>
        <name>NAD(+)</name>
        <dbReference type="ChEBI" id="CHEBI:57540"/>
    </ligand>
</feature>
<keyword evidence="10" id="KW-1185">Reference proteome</keyword>
<dbReference type="RefSeq" id="WP_066128689.1">
    <property type="nucleotide sequence ID" value="NZ_KQ959857.1"/>
</dbReference>
<comment type="caution">
    <text evidence="9">The sequence shown here is derived from an EMBL/GenBank/DDBJ whole genome shotgun (WGS) entry which is preliminary data.</text>
</comment>
<dbReference type="Proteomes" id="UP000070467">
    <property type="component" value="Unassembled WGS sequence"/>
</dbReference>
<dbReference type="HAMAP" id="MF_00361">
    <property type="entry name" value="NAD_kinase"/>
    <property type="match status" value="1"/>
</dbReference>
<evidence type="ECO:0000313" key="10">
    <source>
        <dbReference type="Proteomes" id="UP000070467"/>
    </source>
</evidence>
<dbReference type="InterPro" id="IPR002504">
    <property type="entry name" value="NADK"/>
</dbReference>
<feature type="binding site" evidence="8">
    <location>
        <position position="53"/>
    </location>
    <ligand>
        <name>NAD(+)</name>
        <dbReference type="ChEBI" id="CHEBI:57540"/>
    </ligand>
</feature>
<evidence type="ECO:0000256" key="5">
    <source>
        <dbReference type="ARBA" id="ARBA00022857"/>
    </source>
</evidence>
<dbReference type="NCBIfam" id="NF003424">
    <property type="entry name" value="PRK04885.1"/>
    <property type="match status" value="1"/>
</dbReference>
<evidence type="ECO:0000256" key="7">
    <source>
        <dbReference type="ARBA" id="ARBA00047925"/>
    </source>
</evidence>
<keyword evidence="2 8" id="KW-0547">Nucleotide-binding</keyword>
<keyword evidence="6 8" id="KW-0520">NAD</keyword>
<dbReference type="Gene3D" id="2.60.200.30">
    <property type="entry name" value="Probable inorganic polyphosphate/atp-NAD kinase, domain 2"/>
    <property type="match status" value="1"/>
</dbReference>
<dbReference type="Gene3D" id="3.40.50.10330">
    <property type="entry name" value="Probable inorganic polyphosphate/atp-NAD kinase, domain 1"/>
    <property type="match status" value="1"/>
</dbReference>
<keyword evidence="4 8" id="KW-0067">ATP-binding</keyword>
<evidence type="ECO:0000256" key="2">
    <source>
        <dbReference type="ARBA" id="ARBA00022741"/>
    </source>
</evidence>
<evidence type="ECO:0000256" key="4">
    <source>
        <dbReference type="ARBA" id="ARBA00022840"/>
    </source>
</evidence>
<name>A0ABR5TN76_9BACL</name>
<evidence type="ECO:0000313" key="9">
    <source>
        <dbReference type="EMBL" id="KXB58854.1"/>
    </source>
</evidence>
<keyword evidence="3 8" id="KW-0418">Kinase</keyword>
<evidence type="ECO:0000256" key="8">
    <source>
        <dbReference type="HAMAP-Rule" id="MF_00361"/>
    </source>
</evidence>
<comment type="function">
    <text evidence="8">Involved in the regulation of the intracellular balance of NAD and NADP, and is a key enzyme in the biosynthesis of NADP. Catalyzes specifically the phosphorylation on 2'-hydroxyl of the adenosine moiety of NAD to yield NADP.</text>
</comment>
<feature type="binding site" evidence="8">
    <location>
        <begin position="48"/>
        <end position="49"/>
    </location>
    <ligand>
        <name>NAD(+)</name>
        <dbReference type="ChEBI" id="CHEBI:57540"/>
    </ligand>
</feature>
<dbReference type="PANTHER" id="PTHR20275:SF0">
    <property type="entry name" value="NAD KINASE"/>
    <property type="match status" value="1"/>
</dbReference>
<accession>A0ABR5TN76</accession>
<dbReference type="Pfam" id="PF01513">
    <property type="entry name" value="NAD_kinase"/>
    <property type="match status" value="1"/>
</dbReference>
<dbReference type="InterPro" id="IPR017438">
    <property type="entry name" value="ATP-NAD_kinase_N"/>
</dbReference>
<keyword evidence="1 8" id="KW-0808">Transferase</keyword>
<feature type="binding site" evidence="8">
    <location>
        <position position="154"/>
    </location>
    <ligand>
        <name>NAD(+)</name>
        <dbReference type="ChEBI" id="CHEBI:57540"/>
    </ligand>
</feature>
<gene>
    <name evidence="8" type="primary">nadK</name>
    <name evidence="9" type="ORF">HMPREF1871_00167</name>
</gene>
<keyword evidence="5 8" id="KW-0521">NADP</keyword>
<feature type="active site" description="Proton acceptor" evidence="8">
    <location>
        <position position="48"/>
    </location>
</feature>
<protein>
    <recommendedName>
        <fullName evidence="8">NAD kinase</fullName>
        <ecNumber evidence="8">2.7.1.23</ecNumber>
    </recommendedName>
    <alternativeName>
        <fullName evidence="8">ATP-dependent NAD kinase</fullName>
    </alternativeName>
</protein>